<dbReference type="EMBL" id="BAABLX010000017">
    <property type="protein sequence ID" value="GAA4943421.1"/>
    <property type="molecule type" value="Genomic_DNA"/>
</dbReference>
<dbReference type="AlphaFoldDB" id="A0AAV3U359"/>
<feature type="chain" id="PRO_5043629529" description="ThuA-like domain-containing protein" evidence="1">
    <location>
        <begin position="38"/>
        <end position="384"/>
    </location>
</feature>
<keyword evidence="1" id="KW-0732">Signal</keyword>
<keyword evidence="4" id="KW-1185">Reference proteome</keyword>
<dbReference type="RefSeq" id="WP_345421827.1">
    <property type="nucleotide sequence ID" value="NZ_AP031496.1"/>
</dbReference>
<sequence length="384" mass="41796">MNLTPVVTRFTKKLHRSSLKALIGGTFALAAASNAFADKMLDCPLRDEPFTLNTPFLDILLSEDALAVFDQYYPGARDKMPPIFVKTETPAFGAIIAVGVAVSMGGDPGDIDAFAADLAKVQVTDADRKARCARYSNEMPEVELPDTDKTVLVFTKINGFDHGPSVTAATEAVQALAEQQGWGVVVTDQPGIFTTKMLKNFDAVVWNNNSGDVLTLSQRKAFEKYITNGGGFVGVHGAGGDSSYYWDFYANELLGAQFIGHPMEPQFQTAKLNVEAAKNGVVKDLAPGWSMKDEWYSFAESPRNSGADVVVTIDESSYDPGKSFGKDLHMGEDHPIVWSRCIKDGRAFYTAIGHRKEVYNLPEPLKILRDGIAWAMGEGEASCK</sequence>
<reference evidence="4" key="1">
    <citation type="journal article" date="2019" name="Int. J. Syst. Evol. Microbiol.">
        <title>The Global Catalogue of Microorganisms (GCM) 10K type strain sequencing project: providing services to taxonomists for standard genome sequencing and annotation.</title>
        <authorList>
            <consortium name="The Broad Institute Genomics Platform"/>
            <consortium name="The Broad Institute Genome Sequencing Center for Infectious Disease"/>
            <person name="Wu L."/>
            <person name="Ma J."/>
        </authorList>
    </citation>
    <scope>NUCLEOTIDE SEQUENCE [LARGE SCALE GENOMIC DNA]</scope>
    <source>
        <strain evidence="4">JCM 19134</strain>
    </source>
</reference>
<organism evidence="3 4">
    <name type="scientific">Halioxenophilus aromaticivorans</name>
    <dbReference type="NCBI Taxonomy" id="1306992"/>
    <lineage>
        <taxon>Bacteria</taxon>
        <taxon>Pseudomonadati</taxon>
        <taxon>Pseudomonadota</taxon>
        <taxon>Gammaproteobacteria</taxon>
        <taxon>Alteromonadales</taxon>
        <taxon>Alteromonadaceae</taxon>
        <taxon>Halioxenophilus</taxon>
    </lineage>
</organism>
<feature type="signal peptide" evidence="1">
    <location>
        <begin position="1"/>
        <end position="37"/>
    </location>
</feature>
<proteinExistence type="predicted"/>
<accession>A0AAV3U359</accession>
<dbReference type="PANTHER" id="PTHR40469:SF2">
    <property type="entry name" value="GALACTOSE-BINDING DOMAIN-LIKE SUPERFAMILY PROTEIN"/>
    <property type="match status" value="1"/>
</dbReference>
<dbReference type="SUPFAM" id="SSF52317">
    <property type="entry name" value="Class I glutamine amidotransferase-like"/>
    <property type="match status" value="1"/>
</dbReference>
<dbReference type="InterPro" id="IPR029062">
    <property type="entry name" value="Class_I_gatase-like"/>
</dbReference>
<feature type="domain" description="ThuA-like" evidence="2">
    <location>
        <begin position="151"/>
        <end position="375"/>
    </location>
</feature>
<name>A0AAV3U359_9ALTE</name>
<gene>
    <name evidence="3" type="ORF">GCM10025791_22780</name>
</gene>
<protein>
    <recommendedName>
        <fullName evidence="2">ThuA-like domain-containing protein</fullName>
    </recommendedName>
</protein>
<evidence type="ECO:0000256" key="1">
    <source>
        <dbReference type="SAM" id="SignalP"/>
    </source>
</evidence>
<evidence type="ECO:0000313" key="4">
    <source>
        <dbReference type="Proteomes" id="UP001409585"/>
    </source>
</evidence>
<dbReference type="PANTHER" id="PTHR40469">
    <property type="entry name" value="SECRETED GLYCOSYL HYDROLASE"/>
    <property type="match status" value="1"/>
</dbReference>
<comment type="caution">
    <text evidence="3">The sequence shown here is derived from an EMBL/GenBank/DDBJ whole genome shotgun (WGS) entry which is preliminary data.</text>
</comment>
<dbReference type="InterPro" id="IPR029010">
    <property type="entry name" value="ThuA-like"/>
</dbReference>
<dbReference type="Pfam" id="PF06283">
    <property type="entry name" value="ThuA"/>
    <property type="match status" value="1"/>
</dbReference>
<dbReference type="Proteomes" id="UP001409585">
    <property type="component" value="Unassembled WGS sequence"/>
</dbReference>
<evidence type="ECO:0000313" key="3">
    <source>
        <dbReference type="EMBL" id="GAA4943421.1"/>
    </source>
</evidence>
<evidence type="ECO:0000259" key="2">
    <source>
        <dbReference type="Pfam" id="PF06283"/>
    </source>
</evidence>
<dbReference type="Gene3D" id="3.40.50.880">
    <property type="match status" value="1"/>
</dbReference>